<protein>
    <recommendedName>
        <fullName evidence="2">ParB/Sulfiredoxin domain-containing protein</fullName>
    </recommendedName>
</protein>
<evidence type="ECO:0008006" key="2">
    <source>
        <dbReference type="Google" id="ProtNLM"/>
    </source>
</evidence>
<gene>
    <name evidence="1" type="ORF">GALL_64620</name>
</gene>
<dbReference type="Gene3D" id="3.90.1530.10">
    <property type="entry name" value="Conserved hypothetical protein from pyrococcus furiosus pfu- 392566-001, ParB domain"/>
    <property type="match status" value="1"/>
</dbReference>
<reference evidence="1" key="1">
    <citation type="submission" date="2016-10" db="EMBL/GenBank/DDBJ databases">
        <title>Sequence of Gallionella enrichment culture.</title>
        <authorList>
            <person name="Poehlein A."/>
            <person name="Muehling M."/>
            <person name="Daniel R."/>
        </authorList>
    </citation>
    <scope>NUCLEOTIDE SEQUENCE</scope>
</reference>
<dbReference type="AlphaFoldDB" id="A0A1J5SUK4"/>
<evidence type="ECO:0000313" key="1">
    <source>
        <dbReference type="EMBL" id="OIR12209.1"/>
    </source>
</evidence>
<comment type="caution">
    <text evidence="1">The sequence shown here is derived from an EMBL/GenBank/DDBJ whole genome shotgun (WGS) entry which is preliminary data.</text>
</comment>
<dbReference type="EMBL" id="MLJW01000018">
    <property type="protein sequence ID" value="OIR12209.1"/>
    <property type="molecule type" value="Genomic_DNA"/>
</dbReference>
<sequence length="260" mass="30855">MSNSKSKRKPKASIKPTPPVIGEFNYPFINPIIVSKDRNIIDGQHRYKVCQLQNREVEYIEIAYNSDELQKTECVELIKGIKKSQSIKLEEYFKKYQVGYKSQIDFCSSDDKIPLFYSYRNKLKTDIEYWKTLKEAYTLSSNNFQYQKELIELFTSEKSNKEYLMSEEERNILNRMPSRIKIFRGMTVDEYKNGIFGISWTLEKEIAQKFASTYIHNYATHEIPKTIKELTINKNEVIAYFSERNEEEIIYIHPIHKTTV</sequence>
<accession>A0A1J5SUK4</accession>
<proteinExistence type="predicted"/>
<organism evidence="1">
    <name type="scientific">mine drainage metagenome</name>
    <dbReference type="NCBI Taxonomy" id="410659"/>
    <lineage>
        <taxon>unclassified sequences</taxon>
        <taxon>metagenomes</taxon>
        <taxon>ecological metagenomes</taxon>
    </lineage>
</organism>
<name>A0A1J5SUK4_9ZZZZ</name>